<dbReference type="InterPro" id="IPR013118">
    <property type="entry name" value="Mannitol_DH_C"/>
</dbReference>
<reference evidence="4 5" key="1">
    <citation type="submission" date="2019-08" db="EMBL/GenBank/DDBJ databases">
        <title>In-depth cultivation of the pig gut microbiome towards novel bacterial diversity and tailored functional studies.</title>
        <authorList>
            <person name="Wylensek D."/>
            <person name="Hitch T.C.A."/>
            <person name="Clavel T."/>
        </authorList>
    </citation>
    <scope>NUCLEOTIDE SEQUENCE [LARGE SCALE GENOMIC DNA]</scope>
    <source>
        <strain evidence="4 5">NM-380-WT-3C1</strain>
    </source>
</reference>
<dbReference type="InterPro" id="IPR013328">
    <property type="entry name" value="6PGD_dom2"/>
</dbReference>
<dbReference type="PANTHER" id="PTHR43362:SF1">
    <property type="entry name" value="MANNITOL DEHYDROGENASE 2-RELATED"/>
    <property type="match status" value="1"/>
</dbReference>
<dbReference type="AlphaFoldDB" id="A0A7X2PB66"/>
<gene>
    <name evidence="4" type="ORF">FYJ80_02640</name>
</gene>
<proteinExistence type="predicted"/>
<dbReference type="RefSeq" id="WP_154424578.1">
    <property type="nucleotide sequence ID" value="NZ_VUNN01000003.1"/>
</dbReference>
<dbReference type="Gene3D" id="3.40.50.720">
    <property type="entry name" value="NAD(P)-binding Rossmann-like Domain"/>
    <property type="match status" value="1"/>
</dbReference>
<dbReference type="InterPro" id="IPR036291">
    <property type="entry name" value="NAD(P)-bd_dom_sf"/>
</dbReference>
<dbReference type="Pfam" id="PF08125">
    <property type="entry name" value="Mannitol_dh_C"/>
    <property type="match status" value="1"/>
</dbReference>
<evidence type="ECO:0000259" key="3">
    <source>
        <dbReference type="Pfam" id="PF08125"/>
    </source>
</evidence>
<evidence type="ECO:0000259" key="2">
    <source>
        <dbReference type="Pfam" id="PF01232"/>
    </source>
</evidence>
<evidence type="ECO:0000256" key="1">
    <source>
        <dbReference type="ARBA" id="ARBA00023002"/>
    </source>
</evidence>
<dbReference type="PANTHER" id="PTHR43362">
    <property type="entry name" value="MANNITOL DEHYDROGENASE DSF1-RELATED"/>
    <property type="match status" value="1"/>
</dbReference>
<dbReference type="InterPro" id="IPR013131">
    <property type="entry name" value="Mannitol_DH_N"/>
</dbReference>
<evidence type="ECO:0000313" key="5">
    <source>
        <dbReference type="Proteomes" id="UP000460549"/>
    </source>
</evidence>
<protein>
    <submittedName>
        <fullName evidence="4">Mannitol dehydrogenase family protein</fullName>
    </submittedName>
</protein>
<dbReference type="SUPFAM" id="SSF51735">
    <property type="entry name" value="NAD(P)-binding Rossmann-fold domains"/>
    <property type="match status" value="1"/>
</dbReference>
<dbReference type="InterPro" id="IPR008927">
    <property type="entry name" value="6-PGluconate_DH-like_C_sf"/>
</dbReference>
<accession>A0A7X2PB66</accession>
<dbReference type="GO" id="GO:0016616">
    <property type="term" value="F:oxidoreductase activity, acting on the CH-OH group of donors, NAD or NADP as acceptor"/>
    <property type="evidence" value="ECO:0007669"/>
    <property type="project" value="TreeGrafter"/>
</dbReference>
<sequence>MKLNLTSLEDKKAWEGYKLFNYNHKKIEENTKARPQWIHFGAGNIFRIFPAGLCQKLLNEGLMDTGIVVGEGFDGEIIDKIYAPHDNLTLGVTLKANGTIEKEVIGSVMEAVKCDPNSQNEWSVLESAFTNPSLQMVSFTITEKGYALYQPDGNLFKFYVSDFEKPLKDASMFLCRLTRLLNDRFNSCKSPIALVSMDNCSHNGEKLRNAITTIAKTYQEKGELTKEFVEWVSNEDCVSFPWSMIDKITPRPDQSVANMLKETGFEDTEAIITSKNTYIAPFVNAEEPQYLVIEDRFPNGRPALEKSGVYLTDRDTVNKVEKMKVCTCLNPLHTALALSGCLLGYTLIADEMKDEDLKKMVMRLGYVEGLPVVVNPQIIDPKAFIDEVLNVRIPNPFMPDTPQRIATDTSQKLSIRFGETVKAYIAENKDLNELKVLPLVYALYLRYLLALDDEGKPFTLSPDPMTTTFQPMLDGITLGSTGDFEKQLQPILANEKLFGLDLNGTVVGSKVVAYFTKLVSGKGAIRSTIHEVVTK</sequence>
<keyword evidence="5" id="KW-1185">Reference proteome</keyword>
<dbReference type="Gene3D" id="1.10.1040.10">
    <property type="entry name" value="N-(1-d-carboxylethyl)-l-norvaline Dehydrogenase, domain 2"/>
    <property type="match status" value="1"/>
</dbReference>
<dbReference type="InterPro" id="IPR050988">
    <property type="entry name" value="Mannitol_DH/Oxidoreductase"/>
</dbReference>
<dbReference type="SUPFAM" id="SSF48179">
    <property type="entry name" value="6-phosphogluconate dehydrogenase C-terminal domain-like"/>
    <property type="match status" value="1"/>
</dbReference>
<feature type="domain" description="Mannitol dehydrogenase N-terminal" evidence="2">
    <location>
        <begin position="38"/>
        <end position="306"/>
    </location>
</feature>
<name>A0A7X2PB66_9SPIO</name>
<dbReference type="EMBL" id="VUNN01000003">
    <property type="protein sequence ID" value="MSU05679.1"/>
    <property type="molecule type" value="Genomic_DNA"/>
</dbReference>
<comment type="caution">
    <text evidence="4">The sequence shown here is derived from an EMBL/GenBank/DDBJ whole genome shotgun (WGS) entry which is preliminary data.</text>
</comment>
<feature type="domain" description="Mannitol dehydrogenase C-terminal" evidence="3">
    <location>
        <begin position="317"/>
        <end position="504"/>
    </location>
</feature>
<keyword evidence="1" id="KW-0560">Oxidoreductase</keyword>
<evidence type="ECO:0000313" key="4">
    <source>
        <dbReference type="EMBL" id="MSU05679.1"/>
    </source>
</evidence>
<dbReference type="Pfam" id="PF01232">
    <property type="entry name" value="Mannitol_dh"/>
    <property type="match status" value="1"/>
</dbReference>
<dbReference type="Proteomes" id="UP000460549">
    <property type="component" value="Unassembled WGS sequence"/>
</dbReference>
<organism evidence="4 5">
    <name type="scientific">Bullifex porci</name>
    <dbReference type="NCBI Taxonomy" id="2606638"/>
    <lineage>
        <taxon>Bacteria</taxon>
        <taxon>Pseudomonadati</taxon>
        <taxon>Spirochaetota</taxon>
        <taxon>Spirochaetia</taxon>
        <taxon>Spirochaetales</taxon>
        <taxon>Spirochaetaceae</taxon>
        <taxon>Bullifex</taxon>
    </lineage>
</organism>